<name>A0ACC3CJ41_PYRYE</name>
<protein>
    <submittedName>
        <fullName evidence="1">Uncharacterized protein</fullName>
    </submittedName>
</protein>
<dbReference type="EMBL" id="CM020620">
    <property type="protein sequence ID" value="KAK1869757.1"/>
    <property type="molecule type" value="Genomic_DNA"/>
</dbReference>
<comment type="caution">
    <text evidence="1">The sequence shown here is derived from an EMBL/GenBank/DDBJ whole genome shotgun (WGS) entry which is preliminary data.</text>
</comment>
<dbReference type="Proteomes" id="UP000798662">
    <property type="component" value="Chromosome 3"/>
</dbReference>
<evidence type="ECO:0000313" key="2">
    <source>
        <dbReference type="Proteomes" id="UP000798662"/>
    </source>
</evidence>
<keyword evidence="2" id="KW-1185">Reference proteome</keyword>
<proteinExistence type="predicted"/>
<gene>
    <name evidence="1" type="ORF">I4F81_012223</name>
</gene>
<sequence length="935" mass="92723">MAAFATQVRLSCHGSRGSSACCGRPLVSAPISVSVSRALAAAHRAGHSGRSAPPTATMAPPPPHSAVGVALTGDGVGAHPPSPTIDVGCLLGAATDAVARACKVIRSVHAGRGAATGDTAGLGVRYKEEGDPRSALTVADIAAQRAMLGPLRAAFPSLSIVAEEDEDGDGADGGGAPGRLAAAVATAAAVAGDEALLAEAPAGLVTPPELAAVPLAKVCLFIDPVDGTGEFVAGRLSSVQCLLGISVDGRAVAGAIGLPFHEGAPVIAALVGSGVVGLPASVSHPSEGEGLVLTGSAAPTDAVLRAVTSLVNADTVVPLGGAGAKLLTVASGAAHVGVLNLASSVWDTAAYDALLRCVGGTLTDLFGCQLVHRRGGRVGHRYGLLATGPAYAAVSGREGGHAALARAIRAAGVADSLLHHAGVAVVPPPSTAGVSGDCGGHAADVARDLDGEPLTAEWLSTVIAGAPGLLAAYAAPESTAVRYLMSDAVRLVLMPAEGVHVDPLPASVFYKRVVMADLAHVWLKAASAPFKIARDMRSYAVEAAFLSSTAAEALERRGGVRLSRPYHVATTAGGQGGVGGAQGGVTLATPAAAASAAAAAAMASSGAPLSLADCRWGLLLADYSPADGWAQAGLLDGPQLKGVLTLLAQVHGFFWASPSPDGPVANGGTGGGGNSHGLDGLVWEQGTYWAPGRQSPVTPASLADAWSATAARFDAAGESLWAAVPPGTPLKPEAYGEALGGVAAEVAAAVHGGQGARCLLHGDAKAANFFFRDPPSSAASSGDADAAGSPEVGVIDWQWTGWGNPATDVAYCLATSAAASCLSADGVAEEAWLRHYHSVLVAALVAAGAAPDAAAAARMAPLDELLTAYEAALLDLAVLVVSYHWVRIRASPAVLGARAGMCGSNSYNKSVWHARWLIARTAGLLSTRGAASAGG</sequence>
<evidence type="ECO:0000313" key="1">
    <source>
        <dbReference type="EMBL" id="KAK1869757.1"/>
    </source>
</evidence>
<organism evidence="1 2">
    <name type="scientific">Pyropia yezoensis</name>
    <name type="common">Susabi-nori</name>
    <name type="synonym">Porphyra yezoensis</name>
    <dbReference type="NCBI Taxonomy" id="2788"/>
    <lineage>
        <taxon>Eukaryota</taxon>
        <taxon>Rhodophyta</taxon>
        <taxon>Bangiophyceae</taxon>
        <taxon>Bangiales</taxon>
        <taxon>Bangiaceae</taxon>
        <taxon>Pyropia</taxon>
    </lineage>
</organism>
<reference evidence="1" key="1">
    <citation type="submission" date="2019-11" db="EMBL/GenBank/DDBJ databases">
        <title>Nori genome reveals adaptations in red seaweeds to the harsh intertidal environment.</title>
        <authorList>
            <person name="Wang D."/>
            <person name="Mao Y."/>
        </authorList>
    </citation>
    <scope>NUCLEOTIDE SEQUENCE</scope>
    <source>
        <tissue evidence="1">Gametophyte</tissue>
    </source>
</reference>
<accession>A0ACC3CJ41</accession>